<dbReference type="Proteomes" id="UP000198640">
    <property type="component" value="Unassembled WGS sequence"/>
</dbReference>
<sequence length="99" mass="11740">MTAEAQSPIVIHGEANKTIEVRLGTEKSMVWLAQRQAQRNLKHYIFDINIPVSYRINSLHAIRFHQWAIYILLKHLAQVWILNRQHIQTDAREREVRCI</sequence>
<organism evidence="1 2">
    <name type="scientific">Nitrosomonas halophila</name>
    <dbReference type="NCBI Taxonomy" id="44576"/>
    <lineage>
        <taxon>Bacteria</taxon>
        <taxon>Pseudomonadati</taxon>
        <taxon>Pseudomonadota</taxon>
        <taxon>Betaproteobacteria</taxon>
        <taxon>Nitrosomonadales</taxon>
        <taxon>Nitrosomonadaceae</taxon>
        <taxon>Nitrosomonas</taxon>
    </lineage>
</organism>
<proteinExistence type="predicted"/>
<gene>
    <name evidence="1" type="ORF">SAMN05421881_10447</name>
</gene>
<reference evidence="1 2" key="1">
    <citation type="submission" date="2016-10" db="EMBL/GenBank/DDBJ databases">
        <authorList>
            <person name="de Groot N.N."/>
        </authorList>
    </citation>
    <scope>NUCLEOTIDE SEQUENCE [LARGE SCALE GENOMIC DNA]</scope>
    <source>
        <strain evidence="1 2">Nm1</strain>
    </source>
</reference>
<accession>A0A1H3KZW1</accession>
<evidence type="ECO:0000313" key="2">
    <source>
        <dbReference type="Proteomes" id="UP000198640"/>
    </source>
</evidence>
<dbReference type="InterPro" id="IPR011204">
    <property type="entry name" value="Virulence_RhuM-like"/>
</dbReference>
<dbReference type="EMBL" id="FNOY01000044">
    <property type="protein sequence ID" value="SDY57556.1"/>
    <property type="molecule type" value="Genomic_DNA"/>
</dbReference>
<dbReference type="AlphaFoldDB" id="A0A1H3KZW1"/>
<dbReference type="Pfam" id="PF13310">
    <property type="entry name" value="Virulence_RhuM"/>
    <property type="match status" value="1"/>
</dbReference>
<dbReference type="RefSeq" id="WP_090414852.1">
    <property type="nucleotide sequence ID" value="NZ_FNOY01000044.1"/>
</dbReference>
<protein>
    <submittedName>
        <fullName evidence="1">Virulence protein RhuM family protein</fullName>
    </submittedName>
</protein>
<dbReference type="STRING" id="44576.SAMN05421881_10447"/>
<evidence type="ECO:0000313" key="1">
    <source>
        <dbReference type="EMBL" id="SDY57556.1"/>
    </source>
</evidence>
<dbReference type="OrthoDB" id="9802752at2"/>
<keyword evidence="2" id="KW-1185">Reference proteome</keyword>
<name>A0A1H3KZW1_9PROT</name>